<dbReference type="Pfam" id="PF00248">
    <property type="entry name" value="Aldo_ket_red"/>
    <property type="match status" value="1"/>
</dbReference>
<dbReference type="Proteomes" id="UP000284908">
    <property type="component" value="Unassembled WGS sequence"/>
</dbReference>
<comment type="caution">
    <text evidence="4">The sequence shown here is derived from an EMBL/GenBank/DDBJ whole genome shotgun (WGS) entry which is preliminary data.</text>
</comment>
<dbReference type="InterPro" id="IPR036812">
    <property type="entry name" value="NAD(P)_OxRdtase_dom_sf"/>
</dbReference>
<dbReference type="GO" id="GO:0016491">
    <property type="term" value="F:oxidoreductase activity"/>
    <property type="evidence" value="ECO:0007669"/>
    <property type="project" value="UniProtKB-KW"/>
</dbReference>
<dbReference type="InterPro" id="IPR020471">
    <property type="entry name" value="AKR"/>
</dbReference>
<dbReference type="InterPro" id="IPR023210">
    <property type="entry name" value="NADP_OxRdtase_dom"/>
</dbReference>
<dbReference type="PANTHER" id="PTHR43364:SF18">
    <property type="entry name" value="OXIDOREDUCTASE"/>
    <property type="match status" value="1"/>
</dbReference>
<dbReference type="PRINTS" id="PR00069">
    <property type="entry name" value="ALDKETRDTASE"/>
</dbReference>
<dbReference type="FunFam" id="3.20.20.100:FF:000004">
    <property type="entry name" value="Oxidoreductase, aldo/keto reductase"/>
    <property type="match status" value="1"/>
</dbReference>
<evidence type="ECO:0000256" key="1">
    <source>
        <dbReference type="ARBA" id="ARBA00023002"/>
    </source>
</evidence>
<organism evidence="4 5">
    <name type="scientific">Rahnella woolbedingensis</name>
    <dbReference type="NCBI Taxonomy" id="1510574"/>
    <lineage>
        <taxon>Bacteria</taxon>
        <taxon>Pseudomonadati</taxon>
        <taxon>Pseudomonadota</taxon>
        <taxon>Gammaproteobacteria</taxon>
        <taxon>Enterobacterales</taxon>
        <taxon>Yersiniaceae</taxon>
        <taxon>Rahnella</taxon>
    </lineage>
</organism>
<evidence type="ECO:0000313" key="4">
    <source>
        <dbReference type="EMBL" id="RJT40160.1"/>
    </source>
</evidence>
<dbReference type="OrthoDB" id="9772407at2"/>
<evidence type="ECO:0000259" key="3">
    <source>
        <dbReference type="Pfam" id="PF00248"/>
    </source>
</evidence>
<proteinExistence type="predicted"/>
<evidence type="ECO:0000256" key="2">
    <source>
        <dbReference type="ARBA" id="ARBA00049445"/>
    </source>
</evidence>
<comment type="catalytic activity">
    <reaction evidence="2">
        <text>hydroxyacetone + NADP(+) = methylglyoxal + NADPH + H(+)</text>
        <dbReference type="Rhea" id="RHEA:27986"/>
        <dbReference type="ChEBI" id="CHEBI:15378"/>
        <dbReference type="ChEBI" id="CHEBI:17158"/>
        <dbReference type="ChEBI" id="CHEBI:27957"/>
        <dbReference type="ChEBI" id="CHEBI:57783"/>
        <dbReference type="ChEBI" id="CHEBI:58349"/>
    </reaction>
</comment>
<dbReference type="RefSeq" id="WP_120134336.1">
    <property type="nucleotide sequence ID" value="NZ_RAHH01000026.1"/>
</dbReference>
<dbReference type="AlphaFoldDB" id="A0A419N4L8"/>
<gene>
    <name evidence="4" type="ORF">D6C13_19540</name>
</gene>
<dbReference type="InterPro" id="IPR050523">
    <property type="entry name" value="AKR_Detox_Biosynth"/>
</dbReference>
<dbReference type="PANTHER" id="PTHR43364">
    <property type="entry name" value="NADH-SPECIFIC METHYLGLYOXAL REDUCTASE-RELATED"/>
    <property type="match status" value="1"/>
</dbReference>
<dbReference type="CDD" id="cd19091">
    <property type="entry name" value="AKR_PsAKR"/>
    <property type="match status" value="1"/>
</dbReference>
<dbReference type="GO" id="GO:0005829">
    <property type="term" value="C:cytosol"/>
    <property type="evidence" value="ECO:0007669"/>
    <property type="project" value="TreeGrafter"/>
</dbReference>
<reference evidence="4 5" key="1">
    <citation type="submission" date="2018-09" db="EMBL/GenBank/DDBJ databases">
        <authorList>
            <person name="Le Fleche-Mateos A."/>
        </authorList>
    </citation>
    <scope>NUCLEOTIDE SEQUENCE [LARGE SCALE GENOMIC DNA]</scope>
    <source>
        <strain evidence="4 5">DSM 27399</strain>
    </source>
</reference>
<keyword evidence="5" id="KW-1185">Reference proteome</keyword>
<evidence type="ECO:0000313" key="5">
    <source>
        <dbReference type="Proteomes" id="UP000284908"/>
    </source>
</evidence>
<dbReference type="InterPro" id="IPR018170">
    <property type="entry name" value="Aldo/ket_reductase_CS"/>
</dbReference>
<keyword evidence="1" id="KW-0560">Oxidoreductase</keyword>
<sequence length="351" mass="38473">MEYRLLGHSGLKVSVLSLGTMTFGGQGKFAKTGQTDVSAAERQIGLCLDAGINLFDTADVYSGGESEVILGKALGSKRHDVLVASKARFPMGEGPNDRGSSRHHILRACEASLKRLNTDYLDLYQLHEWDGLTPLEETLRALDDLVSSGKVRYVGVSNFSAWHIMKTLGVSQANHYIRPVSQQIHYTLQAREAEYELLPVAQDQGLGVLVWSPLAGGLLSGKYRRNQAAPEGTRHLAEWGEPPVRDESALYDVVDVLVEIAEARGVSAAQIALAWLIARPQVTSVIVGARNDAQLQDNLLAADLKLNNEEIERLNKVSQLPLLYPYWHQAQTAPDRLSAADLSLIAPYLKK</sequence>
<feature type="domain" description="NADP-dependent oxidoreductase" evidence="3">
    <location>
        <begin position="16"/>
        <end position="317"/>
    </location>
</feature>
<dbReference type="Gene3D" id="3.20.20.100">
    <property type="entry name" value="NADP-dependent oxidoreductase domain"/>
    <property type="match status" value="1"/>
</dbReference>
<dbReference type="SUPFAM" id="SSF51430">
    <property type="entry name" value="NAD(P)-linked oxidoreductase"/>
    <property type="match status" value="1"/>
</dbReference>
<protein>
    <submittedName>
        <fullName evidence="4">Aldo/keto reductase</fullName>
    </submittedName>
</protein>
<accession>A0A419N4L8</accession>
<dbReference type="PROSITE" id="PS00062">
    <property type="entry name" value="ALDOKETO_REDUCTASE_2"/>
    <property type="match status" value="1"/>
</dbReference>
<dbReference type="EMBL" id="RAHH01000026">
    <property type="protein sequence ID" value="RJT40160.1"/>
    <property type="molecule type" value="Genomic_DNA"/>
</dbReference>
<name>A0A419N4L8_9GAMM</name>